<evidence type="ECO:0000256" key="7">
    <source>
        <dbReference type="ARBA" id="ARBA00023125"/>
    </source>
</evidence>
<evidence type="ECO:0000256" key="1">
    <source>
        <dbReference type="ARBA" id="ARBA00005755"/>
    </source>
</evidence>
<dbReference type="Gene3D" id="1.10.287.690">
    <property type="entry name" value="Helix hairpin bin"/>
    <property type="match status" value="1"/>
</dbReference>
<dbReference type="GO" id="GO:0003677">
    <property type="term" value="F:DNA binding"/>
    <property type="evidence" value="ECO:0007669"/>
    <property type="project" value="UniProtKB-KW"/>
</dbReference>
<dbReference type="InterPro" id="IPR012337">
    <property type="entry name" value="RNaseH-like_sf"/>
</dbReference>
<keyword evidence="6" id="KW-0239">DNA-directed DNA polymerase</keyword>
<dbReference type="Gene3D" id="3.90.1600.10">
    <property type="entry name" value="Palm domain of DNA polymerase"/>
    <property type="match status" value="2"/>
</dbReference>
<dbReference type="GO" id="GO:0006260">
    <property type="term" value="P:DNA replication"/>
    <property type="evidence" value="ECO:0007669"/>
    <property type="project" value="UniProtKB-KW"/>
</dbReference>
<dbReference type="InterPro" id="IPR023211">
    <property type="entry name" value="DNA_pol_palm_dom_sf"/>
</dbReference>
<dbReference type="SUPFAM" id="SSF53098">
    <property type="entry name" value="Ribonuclease H-like"/>
    <property type="match status" value="1"/>
</dbReference>
<dbReference type="InterPro" id="IPR017964">
    <property type="entry name" value="DNA-dir_DNA_pol_B_CS"/>
</dbReference>
<dbReference type="PRINTS" id="PR00106">
    <property type="entry name" value="DNAPOLB"/>
</dbReference>
<sequence length="554" mass="64145">ALYVRQRPGEHEGRSTQEWFRFQTATDFWAWVESHTFAKCKTWIFAHNWNFDGSILRTGATLTGSDWQLTTYINDKPPVIIRWRKDGRTIQLIDSLNYFLGSLEYIGESIGISKLEMPHTDATPEDWDTYCKRDVEVLYQAIIGFRKAVKDLDLGNFQMTLASQAFTAYRHRFMDQQILIHDKFAVCKMEREGYYGGRTESFYLGTINASVYSLDFNSMYPAVMQKEDYPVKLFRVFKNVTLGNLVQLLETYCVVAEVLIDTDQPIYPKRINKRLCFPVGSWWGVLTTPELQYALRMGHIKETRLVSVYTKANLFRDYVTELYALRMDYRRDKNPVFEYVVKILLNSLYGKFGQNGQKWEDTEHTVEDSGGIIIEENPDTGQLSKYRVRLGKTQEFSRDGESENSFPGLAAHVTAYGRMMLWDAIQQAGEKNVYYTDTDSLIVNETGRRNLEALTDADRLGALKVEHSANNVTIWGAKDYRFGDTEKHKGIKKSANKLSNDTWEQDQFTSWDAQLAGGTEGFIPIRRITKTLHRTYRKGRRTDSGWVMPLRENV</sequence>
<dbReference type="GO" id="GO:0000166">
    <property type="term" value="F:nucleotide binding"/>
    <property type="evidence" value="ECO:0007669"/>
    <property type="project" value="InterPro"/>
</dbReference>
<keyword evidence="3" id="KW-0808">Transferase</keyword>
<evidence type="ECO:0000313" key="10">
    <source>
        <dbReference type="EMBL" id="KKL97563.1"/>
    </source>
</evidence>
<evidence type="ECO:0000256" key="3">
    <source>
        <dbReference type="ARBA" id="ARBA00022679"/>
    </source>
</evidence>
<protein>
    <recommendedName>
        <fullName evidence="2">DNA-directed DNA polymerase</fullName>
        <ecNumber evidence="2">2.7.7.7</ecNumber>
    </recommendedName>
</protein>
<name>A0A0F9GFN1_9ZZZZ</name>
<reference evidence="10" key="1">
    <citation type="journal article" date="2015" name="Nature">
        <title>Complex archaea that bridge the gap between prokaryotes and eukaryotes.</title>
        <authorList>
            <person name="Spang A."/>
            <person name="Saw J.H."/>
            <person name="Jorgensen S.L."/>
            <person name="Zaremba-Niedzwiedzka K."/>
            <person name="Martijn J."/>
            <person name="Lind A.E."/>
            <person name="van Eijk R."/>
            <person name="Schleper C."/>
            <person name="Guy L."/>
            <person name="Ettema T.J."/>
        </authorList>
    </citation>
    <scope>NUCLEOTIDE SEQUENCE</scope>
</reference>
<dbReference type="InterPro" id="IPR004868">
    <property type="entry name" value="DNA-dir_DNA_pol_B_mt/vir"/>
</dbReference>
<comment type="catalytic activity">
    <reaction evidence="8">
        <text>DNA(n) + a 2'-deoxyribonucleoside 5'-triphosphate = DNA(n+1) + diphosphate</text>
        <dbReference type="Rhea" id="RHEA:22508"/>
        <dbReference type="Rhea" id="RHEA-COMP:17339"/>
        <dbReference type="Rhea" id="RHEA-COMP:17340"/>
        <dbReference type="ChEBI" id="CHEBI:33019"/>
        <dbReference type="ChEBI" id="CHEBI:61560"/>
        <dbReference type="ChEBI" id="CHEBI:173112"/>
        <dbReference type="EC" id="2.7.7.7"/>
    </reaction>
</comment>
<dbReference type="PANTHER" id="PTHR33568">
    <property type="entry name" value="DNA POLYMERASE"/>
    <property type="match status" value="1"/>
</dbReference>
<dbReference type="InterPro" id="IPR036397">
    <property type="entry name" value="RNaseH_sf"/>
</dbReference>
<dbReference type="PROSITE" id="PS00116">
    <property type="entry name" value="DNA_POLYMERASE_B"/>
    <property type="match status" value="1"/>
</dbReference>
<dbReference type="SUPFAM" id="SSF56672">
    <property type="entry name" value="DNA/RNA polymerases"/>
    <property type="match status" value="1"/>
</dbReference>
<dbReference type="GO" id="GO:0003887">
    <property type="term" value="F:DNA-directed DNA polymerase activity"/>
    <property type="evidence" value="ECO:0007669"/>
    <property type="project" value="UniProtKB-KW"/>
</dbReference>
<evidence type="ECO:0000256" key="4">
    <source>
        <dbReference type="ARBA" id="ARBA00022695"/>
    </source>
</evidence>
<dbReference type="EC" id="2.7.7.7" evidence="2"/>
<dbReference type="PANTHER" id="PTHR33568:SF3">
    <property type="entry name" value="DNA-DIRECTED DNA POLYMERASE"/>
    <property type="match status" value="1"/>
</dbReference>
<evidence type="ECO:0000256" key="2">
    <source>
        <dbReference type="ARBA" id="ARBA00012417"/>
    </source>
</evidence>
<keyword evidence="4" id="KW-0548">Nucleotidyltransferase</keyword>
<dbReference type="Gene3D" id="3.30.420.10">
    <property type="entry name" value="Ribonuclease H-like superfamily/Ribonuclease H"/>
    <property type="match status" value="1"/>
</dbReference>
<dbReference type="AlphaFoldDB" id="A0A0F9GFN1"/>
<dbReference type="Pfam" id="PF03175">
    <property type="entry name" value="DNA_pol_B_2"/>
    <property type="match status" value="1"/>
</dbReference>
<dbReference type="InterPro" id="IPR006172">
    <property type="entry name" value="DNA-dir_DNA_pol_B"/>
</dbReference>
<proteinExistence type="inferred from homology"/>
<feature type="domain" description="DNA-directed DNA polymerase family B mitochondria/virus" evidence="9">
    <location>
        <begin position="127"/>
        <end position="372"/>
    </location>
</feature>
<dbReference type="EMBL" id="LAZR01018137">
    <property type="protein sequence ID" value="KKL97563.1"/>
    <property type="molecule type" value="Genomic_DNA"/>
</dbReference>
<comment type="similarity">
    <text evidence="1">Belongs to the DNA polymerase type-B family.</text>
</comment>
<evidence type="ECO:0000256" key="6">
    <source>
        <dbReference type="ARBA" id="ARBA00022932"/>
    </source>
</evidence>
<evidence type="ECO:0000256" key="5">
    <source>
        <dbReference type="ARBA" id="ARBA00022705"/>
    </source>
</evidence>
<accession>A0A0F9GFN1</accession>
<feature type="non-terminal residue" evidence="10">
    <location>
        <position position="1"/>
    </location>
</feature>
<comment type="caution">
    <text evidence="10">The sequence shown here is derived from an EMBL/GenBank/DDBJ whole genome shotgun (WGS) entry which is preliminary data.</text>
</comment>
<evidence type="ECO:0000259" key="9">
    <source>
        <dbReference type="Pfam" id="PF03175"/>
    </source>
</evidence>
<evidence type="ECO:0000256" key="8">
    <source>
        <dbReference type="ARBA" id="ARBA00049244"/>
    </source>
</evidence>
<keyword evidence="5" id="KW-0235">DNA replication</keyword>
<keyword evidence="7" id="KW-0238">DNA-binding</keyword>
<organism evidence="10">
    <name type="scientific">marine sediment metagenome</name>
    <dbReference type="NCBI Taxonomy" id="412755"/>
    <lineage>
        <taxon>unclassified sequences</taxon>
        <taxon>metagenomes</taxon>
        <taxon>ecological metagenomes</taxon>
    </lineage>
</organism>
<dbReference type="InterPro" id="IPR043502">
    <property type="entry name" value="DNA/RNA_pol_sf"/>
</dbReference>
<gene>
    <name evidence="10" type="ORF">LCGC14_1833250</name>
</gene>